<feature type="region of interest" description="Disordered" evidence="1">
    <location>
        <begin position="67"/>
        <end position="94"/>
    </location>
</feature>
<organism evidence="3 4">
    <name type="scientific">Halalkaliarchaeum desulfuricum</name>
    <dbReference type="NCBI Taxonomy" id="2055893"/>
    <lineage>
        <taxon>Archaea</taxon>
        <taxon>Methanobacteriati</taxon>
        <taxon>Methanobacteriota</taxon>
        <taxon>Stenosarchaea group</taxon>
        <taxon>Halobacteria</taxon>
        <taxon>Halobacteriales</taxon>
        <taxon>Haloferacaceae</taxon>
        <taxon>Halalkaliarchaeum</taxon>
    </lineage>
</organism>
<evidence type="ECO:0000259" key="2">
    <source>
        <dbReference type="PROSITE" id="PS50157"/>
    </source>
</evidence>
<dbReference type="Proteomes" id="UP000263012">
    <property type="component" value="Chromosome"/>
</dbReference>
<protein>
    <recommendedName>
        <fullName evidence="2">C2H2-type domain-containing protein</fullName>
    </recommendedName>
</protein>
<dbReference type="Gene3D" id="3.30.160.60">
    <property type="entry name" value="Classic Zinc Finger"/>
    <property type="match status" value="1"/>
</dbReference>
<gene>
    <name evidence="3" type="ORF">AArcSl_2587</name>
</gene>
<dbReference type="PROSITE" id="PS00028">
    <property type="entry name" value="ZINC_FINGER_C2H2_1"/>
    <property type="match status" value="1"/>
</dbReference>
<sequence>MEPSVGFIMLATTKIRRYQCALCDGKYPSKSALRDHLKELHTGSESSLWNSILTFQDRFVCGNCGKESSRKGVKRHMADKRDRDHPLRDVEEASQLDENPLRNYIANETTEVRCEICGRIEESEEGLVGVPCSHGEKHVDEALDIGDGGCVSVTEVLSSETPRLDDVPDNIAETLIETDHSYVRIDILGGALSVPAEAYTSTTHDVQLNSFYAYLRDATEEDGGGSFMGLLKISEQMARHLQIDNVGEDKEPLTSIDIWTSRPELALGDELKGYRDAPKTQVLSALGLSDDGPYIHHLEEAIKEGHPVSPLNPPKLQIHYPTSEPSPRSYRSHTYTHSRYVTESIGQIAGVEPLSRSEVPDYSIVDEEPEKKGPEPPYISPFASHPTIGWDTLESLEPTETIIDALYTINKYAKEEAENGTKCYKSGEKARAKVHSVRKTALYAVKSIAIHRLVKADPDNVTVKKHEIDGNEFWCFCFEAFGQSFHQPVEAVVSDAIDTIANSDGTVESDDAAEIELKSDIPGNLADLESALETLATDHGIDANDYLTQHRVTESTGHLPSEFVEHSTKFDIDISSQWL</sequence>
<accession>A0A343TM85</accession>
<proteinExistence type="predicted"/>
<feature type="domain" description="C2H2-type" evidence="2">
    <location>
        <begin position="18"/>
        <end position="46"/>
    </location>
</feature>
<dbReference type="InterPro" id="IPR013087">
    <property type="entry name" value="Znf_C2H2_type"/>
</dbReference>
<dbReference type="KEGG" id="hdf:AArcSl_2587"/>
<evidence type="ECO:0000313" key="3">
    <source>
        <dbReference type="EMBL" id="AUX10207.1"/>
    </source>
</evidence>
<dbReference type="SMART" id="SM00355">
    <property type="entry name" value="ZnF_C2H2"/>
    <property type="match status" value="2"/>
</dbReference>
<reference evidence="4" key="1">
    <citation type="submission" date="2017-11" db="EMBL/GenBank/DDBJ databases">
        <title>Phenotypic and genomic properties of facultatively anaerobic sulfur-reducing natronoarchaea from hypersaline soda lakes.</title>
        <authorList>
            <person name="Sorokin D.Y."/>
            <person name="Kublanov I.V."/>
            <person name="Roman P."/>
            <person name="Sinninghe Damste J.S."/>
            <person name="Golyshin P.N."/>
            <person name="Rojo D."/>
            <person name="Ciordia S."/>
            <person name="Mena M.D.C."/>
            <person name="Ferrer M."/>
            <person name="Messina E."/>
            <person name="Smedile F."/>
            <person name="La Spada G."/>
            <person name="La Cono V."/>
            <person name="Yakimov M.M."/>
        </authorList>
    </citation>
    <scope>NUCLEOTIDE SEQUENCE [LARGE SCALE GENOMIC DNA]</scope>
    <source>
        <strain evidence="4">AArc-Sl</strain>
    </source>
</reference>
<dbReference type="PROSITE" id="PS50157">
    <property type="entry name" value="ZINC_FINGER_C2H2_2"/>
    <property type="match status" value="1"/>
</dbReference>
<name>A0A343TM85_9EURY</name>
<dbReference type="AlphaFoldDB" id="A0A343TM85"/>
<evidence type="ECO:0000313" key="4">
    <source>
        <dbReference type="Proteomes" id="UP000263012"/>
    </source>
</evidence>
<feature type="compositionally biased region" description="Basic and acidic residues" evidence="1">
    <location>
        <begin position="79"/>
        <end position="91"/>
    </location>
</feature>
<keyword evidence="4" id="KW-1185">Reference proteome</keyword>
<evidence type="ECO:0000256" key="1">
    <source>
        <dbReference type="SAM" id="MobiDB-lite"/>
    </source>
</evidence>
<dbReference type="EMBL" id="CP025066">
    <property type="protein sequence ID" value="AUX10207.1"/>
    <property type="molecule type" value="Genomic_DNA"/>
</dbReference>